<proteinExistence type="predicted"/>
<comment type="caution">
    <text evidence="2">The sequence shown here is derived from an EMBL/GenBank/DDBJ whole genome shotgun (WGS) entry which is preliminary data.</text>
</comment>
<gene>
    <name evidence="2" type="ORF">E4J94_12575</name>
</gene>
<evidence type="ECO:0000313" key="2">
    <source>
        <dbReference type="EMBL" id="TGN24481.1"/>
    </source>
</evidence>
<dbReference type="RefSeq" id="WP_135836152.1">
    <property type="nucleotide sequence ID" value="NZ_CAUQWU010000007.1"/>
</dbReference>
<accession>A0A4Z1BVM0</accession>
<keyword evidence="1" id="KW-0472">Membrane</keyword>
<evidence type="ECO:0000313" key="3">
    <source>
        <dbReference type="Proteomes" id="UP000297998"/>
    </source>
</evidence>
<organism evidence="2 3">
    <name type="scientific">Empedobacter tilapiae</name>
    <dbReference type="NCBI Taxonomy" id="2491114"/>
    <lineage>
        <taxon>Bacteria</taxon>
        <taxon>Pseudomonadati</taxon>
        <taxon>Bacteroidota</taxon>
        <taxon>Flavobacteriia</taxon>
        <taxon>Flavobacteriales</taxon>
        <taxon>Weeksellaceae</taxon>
        <taxon>Empedobacter</taxon>
    </lineage>
</organism>
<reference evidence="2 3" key="1">
    <citation type="submission" date="2019-03" db="EMBL/GenBank/DDBJ databases">
        <title>Empedobacter tilapiae sp. nov., isolated from an intestine of Nile tilapia Oreochromis niloticus.</title>
        <authorList>
            <person name="Kim Y.-O."/>
            <person name="Yoon J.-H."/>
        </authorList>
    </citation>
    <scope>NUCLEOTIDE SEQUENCE [LARGE SCALE GENOMIC DNA]</scope>
    <source>
        <strain evidence="2 3">MRS2</strain>
    </source>
</reference>
<name>A0A4Z1BVM0_9FLAO</name>
<sequence length="164" mass="18957">MFELIWTFINIAIFIYLLFICFELLKLIKTKIGFVKTIVLTIGFISIISKNTNNENDSIELLNETSINSEKYKIEETIESNIISKIKLSLFYSNNKNEVEFTSAKTEKFGLTSGTELKIHSIAINKAEINKKYNYNILGSKEWKLLGIGIYTENKEYEGEFKVK</sequence>
<dbReference type="EMBL" id="SRPE01000009">
    <property type="protein sequence ID" value="TGN24481.1"/>
    <property type="molecule type" value="Genomic_DNA"/>
</dbReference>
<keyword evidence="1" id="KW-0812">Transmembrane</keyword>
<dbReference type="AlphaFoldDB" id="A0A4Z1BVM0"/>
<feature type="transmembrane region" description="Helical" evidence="1">
    <location>
        <begin position="6"/>
        <end position="25"/>
    </location>
</feature>
<protein>
    <submittedName>
        <fullName evidence="2">Uncharacterized protein</fullName>
    </submittedName>
</protein>
<keyword evidence="1" id="KW-1133">Transmembrane helix</keyword>
<evidence type="ECO:0000256" key="1">
    <source>
        <dbReference type="SAM" id="Phobius"/>
    </source>
</evidence>
<dbReference type="Proteomes" id="UP000297998">
    <property type="component" value="Unassembled WGS sequence"/>
</dbReference>
<dbReference type="OrthoDB" id="1449062at2"/>
<keyword evidence="3" id="KW-1185">Reference proteome</keyword>